<comment type="caution">
    <text evidence="1">The sequence shown here is derived from an EMBL/GenBank/DDBJ whole genome shotgun (WGS) entry which is preliminary data.</text>
</comment>
<organism evidence="1">
    <name type="scientific">Tanacetum cinerariifolium</name>
    <name type="common">Dalmatian daisy</name>
    <name type="synonym">Chrysanthemum cinerariifolium</name>
    <dbReference type="NCBI Taxonomy" id="118510"/>
    <lineage>
        <taxon>Eukaryota</taxon>
        <taxon>Viridiplantae</taxon>
        <taxon>Streptophyta</taxon>
        <taxon>Embryophyta</taxon>
        <taxon>Tracheophyta</taxon>
        <taxon>Spermatophyta</taxon>
        <taxon>Magnoliopsida</taxon>
        <taxon>eudicotyledons</taxon>
        <taxon>Gunneridae</taxon>
        <taxon>Pentapetalae</taxon>
        <taxon>asterids</taxon>
        <taxon>campanulids</taxon>
        <taxon>Asterales</taxon>
        <taxon>Asteraceae</taxon>
        <taxon>Asteroideae</taxon>
        <taxon>Anthemideae</taxon>
        <taxon>Anthemidinae</taxon>
        <taxon>Tanacetum</taxon>
    </lineage>
</organism>
<dbReference type="EMBL" id="BKCJ011254821">
    <property type="protein sequence ID" value="GFD10816.1"/>
    <property type="molecule type" value="Genomic_DNA"/>
</dbReference>
<proteinExistence type="predicted"/>
<dbReference type="AlphaFoldDB" id="A0A699TNT9"/>
<sequence>MQKEFTLWIDRIINMKWDDVVVLRDEEVKLKVNVEYGAIKFTRYCPVNVDFGEVFIAPFFETVVLYENVPAQPIANDTLGVEVQLSKEEQNRV</sequence>
<evidence type="ECO:0000313" key="1">
    <source>
        <dbReference type="EMBL" id="GFD10816.1"/>
    </source>
</evidence>
<reference evidence="1" key="1">
    <citation type="journal article" date="2019" name="Sci. Rep.">
        <title>Draft genome of Tanacetum cinerariifolium, the natural source of mosquito coil.</title>
        <authorList>
            <person name="Yamashiro T."/>
            <person name="Shiraishi A."/>
            <person name="Satake H."/>
            <person name="Nakayama K."/>
        </authorList>
    </citation>
    <scope>NUCLEOTIDE SEQUENCE</scope>
</reference>
<accession>A0A699TNT9</accession>
<protein>
    <submittedName>
        <fullName evidence="1">Uncharacterized protein</fullName>
    </submittedName>
</protein>
<gene>
    <name evidence="1" type="ORF">Tci_882785</name>
</gene>
<name>A0A699TNT9_TANCI</name>